<evidence type="ECO:0000256" key="3">
    <source>
        <dbReference type="ARBA" id="ARBA00022833"/>
    </source>
</evidence>
<dbReference type="SUPFAM" id="SSF57701">
    <property type="entry name" value="Zn2/Cys6 DNA-binding domain"/>
    <property type="match status" value="1"/>
</dbReference>
<dbReference type="Pfam" id="PF00172">
    <property type="entry name" value="Zn_clus"/>
    <property type="match status" value="1"/>
</dbReference>
<dbReference type="AlphaFoldDB" id="A0A7H8RCH4"/>
<dbReference type="PANTHER" id="PTHR31845:SF21">
    <property type="entry name" value="REGULATORY PROTEIN LEU3"/>
    <property type="match status" value="1"/>
</dbReference>
<evidence type="ECO:0000256" key="2">
    <source>
        <dbReference type="ARBA" id="ARBA00022723"/>
    </source>
</evidence>
<dbReference type="Gene3D" id="4.10.240.10">
    <property type="entry name" value="Zn(2)-C6 fungal-type DNA-binding domain"/>
    <property type="match status" value="1"/>
</dbReference>
<keyword evidence="7" id="KW-0539">Nucleus</keyword>
<proteinExistence type="predicted"/>
<dbReference type="CDD" id="cd00067">
    <property type="entry name" value="GAL4"/>
    <property type="match status" value="1"/>
</dbReference>
<protein>
    <recommendedName>
        <fullName evidence="8">Zn(2)-C6 fungal-type domain-containing protein</fullName>
    </recommendedName>
</protein>
<dbReference type="PROSITE" id="PS00463">
    <property type="entry name" value="ZN2_CY6_FUNGAL_1"/>
    <property type="match status" value="1"/>
</dbReference>
<dbReference type="GO" id="GO:0008270">
    <property type="term" value="F:zinc ion binding"/>
    <property type="evidence" value="ECO:0007669"/>
    <property type="project" value="InterPro"/>
</dbReference>
<dbReference type="SMART" id="SM00066">
    <property type="entry name" value="GAL4"/>
    <property type="match status" value="1"/>
</dbReference>
<dbReference type="GeneID" id="55998437"/>
<dbReference type="GO" id="GO:0000981">
    <property type="term" value="F:DNA-binding transcription factor activity, RNA polymerase II-specific"/>
    <property type="evidence" value="ECO:0007669"/>
    <property type="project" value="InterPro"/>
</dbReference>
<evidence type="ECO:0000256" key="6">
    <source>
        <dbReference type="ARBA" id="ARBA00023163"/>
    </source>
</evidence>
<name>A0A7H8RCH4_TALRU</name>
<dbReference type="GO" id="GO:0001216">
    <property type="term" value="F:DNA-binding transcription activator activity"/>
    <property type="evidence" value="ECO:0007669"/>
    <property type="project" value="UniProtKB-ARBA"/>
</dbReference>
<keyword evidence="10" id="KW-1185">Reference proteome</keyword>
<comment type="subcellular location">
    <subcellularLocation>
        <location evidence="1">Nucleus</location>
    </subcellularLocation>
</comment>
<dbReference type="KEGG" id="trg:TRUGW13939_10958"/>
<evidence type="ECO:0000256" key="5">
    <source>
        <dbReference type="ARBA" id="ARBA00023125"/>
    </source>
</evidence>
<keyword evidence="4" id="KW-0805">Transcription regulation</keyword>
<dbReference type="InterPro" id="IPR001138">
    <property type="entry name" value="Zn2Cys6_DnaBD"/>
</dbReference>
<reference evidence="10" key="1">
    <citation type="submission" date="2020-06" db="EMBL/GenBank/DDBJ databases">
        <title>A chromosome-scale genome assembly of Talaromyces rugulosus W13939.</title>
        <authorList>
            <person name="Wang B."/>
            <person name="Guo L."/>
            <person name="Ye K."/>
            <person name="Wang L."/>
        </authorList>
    </citation>
    <scope>NUCLEOTIDE SEQUENCE [LARGE SCALE GENOMIC DNA]</scope>
    <source>
        <strain evidence="10">W13939</strain>
    </source>
</reference>
<evidence type="ECO:0000259" key="8">
    <source>
        <dbReference type="PROSITE" id="PS50048"/>
    </source>
</evidence>
<evidence type="ECO:0000256" key="7">
    <source>
        <dbReference type="ARBA" id="ARBA00023242"/>
    </source>
</evidence>
<dbReference type="OrthoDB" id="3163292at2759"/>
<evidence type="ECO:0000313" key="9">
    <source>
        <dbReference type="EMBL" id="QKX63787.1"/>
    </source>
</evidence>
<dbReference type="GO" id="GO:0005634">
    <property type="term" value="C:nucleus"/>
    <property type="evidence" value="ECO:0007669"/>
    <property type="project" value="UniProtKB-SubCell"/>
</dbReference>
<keyword evidence="3" id="KW-0862">Zinc</keyword>
<feature type="domain" description="Zn(2)-C6 fungal-type" evidence="8">
    <location>
        <begin position="19"/>
        <end position="52"/>
    </location>
</feature>
<accession>A0A7H8RCH4</accession>
<sequence length="653" mass="73168">MNGTKSGTPTGTQGRSKKACTECRQQKAKCDSHLNPNEPCSRCRKVGADCVISDPFKREHKRKRLSELQHEAEQLRKQLGSDHGSSNRLASPIAVQPVLTAAADMSRTPESLNAYTPAIPSPKSSIRVDEPQIIPSNIRPPPVVARDMPMAHSDDETQPRTLNNTVQIEGREISDIFQIFFRDYAPLMPILDPATTPNSYYVQSPLLFWTILLVASRSYSKNPTLFTALRQPVNDMLLLSLSTNATPVAKIQSLILFLTWPVPKIEVLFPFSGLLLHLAMQNGLHMPMASHEFSRYVAIPKDNPTQTDRSLANIEMQRRSELWAQCIVVYQRTCLQKGQPPRAMLDLVPESGQKLCQRLSPALTTQLKCLEIVSKCCVSVFVLGVRNTSPEHERSLGIIIRTFENQLKDFQESLPSNANTLYPTIARLQIQVFHLYKDLSGPHDGCFTQLARTACSVIEHGKILFDKPETYPSCPIFIVNALVIACSSLLRLLKSVVARDLDVEQAKSSFFTGINLLNGIAVDPSDFPAKCSQAFSQLWSSPKAFRKADGTEHTTLRIRSRLVMAPPIDVIWWWRDEMGSEQGPRFNDEEKTGTAEDIEIPAPDPFNMDSEFHFLNDEFLADFEWAVSSDYLLPSESYSDIAWPMSNPMLPSP</sequence>
<dbReference type="EMBL" id="CP055903">
    <property type="protein sequence ID" value="QKX63787.1"/>
    <property type="molecule type" value="Genomic_DNA"/>
</dbReference>
<dbReference type="CDD" id="cd12148">
    <property type="entry name" value="fungal_TF_MHR"/>
    <property type="match status" value="1"/>
</dbReference>
<gene>
    <name evidence="9" type="ORF">TRUGW13939_10958</name>
</gene>
<keyword evidence="5" id="KW-0238">DNA-binding</keyword>
<dbReference type="PANTHER" id="PTHR31845">
    <property type="entry name" value="FINGER DOMAIN PROTEIN, PUTATIVE-RELATED"/>
    <property type="match status" value="1"/>
</dbReference>
<keyword evidence="2" id="KW-0479">Metal-binding</keyword>
<evidence type="ECO:0000313" key="10">
    <source>
        <dbReference type="Proteomes" id="UP000509510"/>
    </source>
</evidence>
<dbReference type="GO" id="GO:0000976">
    <property type="term" value="F:transcription cis-regulatory region binding"/>
    <property type="evidence" value="ECO:0007669"/>
    <property type="project" value="TreeGrafter"/>
</dbReference>
<evidence type="ECO:0000256" key="1">
    <source>
        <dbReference type="ARBA" id="ARBA00004123"/>
    </source>
</evidence>
<dbReference type="InterPro" id="IPR051089">
    <property type="entry name" value="prtT"/>
</dbReference>
<organism evidence="9 10">
    <name type="scientific">Talaromyces rugulosus</name>
    <name type="common">Penicillium rugulosum</name>
    <dbReference type="NCBI Taxonomy" id="121627"/>
    <lineage>
        <taxon>Eukaryota</taxon>
        <taxon>Fungi</taxon>
        <taxon>Dikarya</taxon>
        <taxon>Ascomycota</taxon>
        <taxon>Pezizomycotina</taxon>
        <taxon>Eurotiomycetes</taxon>
        <taxon>Eurotiomycetidae</taxon>
        <taxon>Eurotiales</taxon>
        <taxon>Trichocomaceae</taxon>
        <taxon>Talaromyces</taxon>
        <taxon>Talaromyces sect. Islandici</taxon>
    </lineage>
</organism>
<dbReference type="Proteomes" id="UP000509510">
    <property type="component" value="Chromosome VI"/>
</dbReference>
<dbReference type="PROSITE" id="PS50048">
    <property type="entry name" value="ZN2_CY6_FUNGAL_2"/>
    <property type="match status" value="1"/>
</dbReference>
<dbReference type="RefSeq" id="XP_035349961.1">
    <property type="nucleotide sequence ID" value="XM_035494068.1"/>
</dbReference>
<dbReference type="InterPro" id="IPR036864">
    <property type="entry name" value="Zn2-C6_fun-type_DNA-bd_sf"/>
</dbReference>
<dbReference type="FunFam" id="4.10.240.10:FF:000003">
    <property type="entry name" value="C6 transcription factor (Leu3)"/>
    <property type="match status" value="1"/>
</dbReference>
<evidence type="ECO:0000256" key="4">
    <source>
        <dbReference type="ARBA" id="ARBA00023015"/>
    </source>
</evidence>
<keyword evidence="6" id="KW-0804">Transcription</keyword>